<gene>
    <name evidence="7" type="primary">rfbC</name>
    <name evidence="7" type="ORF">GXW74_01075</name>
</gene>
<dbReference type="PANTHER" id="PTHR21047">
    <property type="entry name" value="DTDP-6-DEOXY-D-GLUCOSE-3,5 EPIMERASE"/>
    <property type="match status" value="1"/>
</dbReference>
<reference evidence="7" key="2">
    <citation type="journal article" date="2021" name="Syst. Appl. Microbiol.">
        <title>Roseomonas hellenica sp. nov., isolated from roots of wild-growing Alkanna tinctoria.</title>
        <authorList>
            <person name="Rat A."/>
            <person name="Naranjo H.D."/>
            <person name="Lebbe L."/>
            <person name="Cnockaert M."/>
            <person name="Krigas N."/>
            <person name="Grigoriadou K."/>
            <person name="Maloupa E."/>
            <person name="Willems A."/>
        </authorList>
    </citation>
    <scope>NUCLEOTIDE SEQUENCE</scope>
    <source>
        <strain evidence="7">LMG 31228</strain>
    </source>
</reference>
<organism evidence="7 8">
    <name type="scientific">Neoroseomonas eburnea</name>
    <dbReference type="NCBI Taxonomy" id="1346889"/>
    <lineage>
        <taxon>Bacteria</taxon>
        <taxon>Pseudomonadati</taxon>
        <taxon>Pseudomonadota</taxon>
        <taxon>Alphaproteobacteria</taxon>
        <taxon>Acetobacterales</taxon>
        <taxon>Acetobacteraceae</taxon>
        <taxon>Neoroseomonas</taxon>
    </lineage>
</organism>
<dbReference type="InterPro" id="IPR000888">
    <property type="entry name" value="RmlC-like"/>
</dbReference>
<dbReference type="InterPro" id="IPR014710">
    <property type="entry name" value="RmlC-like_jellyroll"/>
</dbReference>
<keyword evidence="8" id="KW-1185">Reference proteome</keyword>
<dbReference type="PANTHER" id="PTHR21047:SF2">
    <property type="entry name" value="THYMIDINE DIPHOSPHO-4-KETO-RHAMNOSE 3,5-EPIMERASE"/>
    <property type="match status" value="1"/>
</dbReference>
<evidence type="ECO:0000256" key="6">
    <source>
        <dbReference type="RuleBase" id="RU364069"/>
    </source>
</evidence>
<dbReference type="Proteomes" id="UP001138709">
    <property type="component" value="Unassembled WGS sequence"/>
</dbReference>
<dbReference type="GO" id="GO:0008830">
    <property type="term" value="F:dTDP-4-dehydrorhamnose 3,5-epimerase activity"/>
    <property type="evidence" value="ECO:0007669"/>
    <property type="project" value="UniProtKB-UniRule"/>
</dbReference>
<evidence type="ECO:0000256" key="3">
    <source>
        <dbReference type="ARBA" id="ARBA00012098"/>
    </source>
</evidence>
<dbReference type="InterPro" id="IPR011051">
    <property type="entry name" value="RmlC_Cupin_sf"/>
</dbReference>
<dbReference type="GO" id="GO:0000271">
    <property type="term" value="P:polysaccharide biosynthetic process"/>
    <property type="evidence" value="ECO:0007669"/>
    <property type="project" value="TreeGrafter"/>
</dbReference>
<protein>
    <recommendedName>
        <fullName evidence="4 6">dTDP-4-dehydrorhamnose 3,5-epimerase</fullName>
        <ecNumber evidence="3 6">5.1.3.13</ecNumber>
    </recommendedName>
    <alternativeName>
        <fullName evidence="6">Thymidine diphospho-4-keto-rhamnose 3,5-epimerase</fullName>
    </alternativeName>
</protein>
<comment type="catalytic activity">
    <reaction evidence="1 6">
        <text>dTDP-4-dehydro-6-deoxy-alpha-D-glucose = dTDP-4-dehydro-beta-L-rhamnose</text>
        <dbReference type="Rhea" id="RHEA:16969"/>
        <dbReference type="ChEBI" id="CHEBI:57649"/>
        <dbReference type="ChEBI" id="CHEBI:62830"/>
        <dbReference type="EC" id="5.1.3.13"/>
    </reaction>
</comment>
<evidence type="ECO:0000313" key="8">
    <source>
        <dbReference type="Proteomes" id="UP001138709"/>
    </source>
</evidence>
<dbReference type="EC" id="5.1.3.13" evidence="3 6"/>
<feature type="active site" description="Proton acceptor" evidence="5">
    <location>
        <position position="62"/>
    </location>
</feature>
<dbReference type="GO" id="GO:0019305">
    <property type="term" value="P:dTDP-rhamnose biosynthetic process"/>
    <property type="evidence" value="ECO:0007669"/>
    <property type="project" value="UniProtKB-UniRule"/>
</dbReference>
<evidence type="ECO:0000313" key="7">
    <source>
        <dbReference type="EMBL" id="MBR0679065.1"/>
    </source>
</evidence>
<accession>A0A9X9X5S9</accession>
<dbReference type="EMBL" id="JAAEDL010000001">
    <property type="protein sequence ID" value="MBR0679065.1"/>
    <property type="molecule type" value="Genomic_DNA"/>
</dbReference>
<comment type="function">
    <text evidence="2 6">Catalyzes the epimerization of the C3' and C5'positions of dTDP-6-deoxy-D-xylo-4-hexulose, forming dTDP-6-deoxy-L-lyxo-4-hexulose.</text>
</comment>
<proteinExistence type="inferred from homology"/>
<name>A0A9X9X5S9_9PROT</name>
<dbReference type="NCBIfam" id="TIGR01221">
    <property type="entry name" value="rmlC"/>
    <property type="match status" value="1"/>
</dbReference>
<feature type="active site" description="Proton donor" evidence="5">
    <location>
        <position position="132"/>
    </location>
</feature>
<keyword evidence="6 7" id="KW-0413">Isomerase</keyword>
<reference evidence="7" key="1">
    <citation type="submission" date="2020-01" db="EMBL/GenBank/DDBJ databases">
        <authorList>
            <person name="Rat A."/>
        </authorList>
    </citation>
    <scope>NUCLEOTIDE SEQUENCE</scope>
    <source>
        <strain evidence="7">LMG 31228</strain>
    </source>
</reference>
<evidence type="ECO:0000256" key="5">
    <source>
        <dbReference type="PIRSR" id="PIRSR600888-1"/>
    </source>
</evidence>
<dbReference type="GO" id="GO:0005829">
    <property type="term" value="C:cytosol"/>
    <property type="evidence" value="ECO:0007669"/>
    <property type="project" value="TreeGrafter"/>
</dbReference>
<dbReference type="RefSeq" id="WP_211844415.1">
    <property type="nucleotide sequence ID" value="NZ_JAAEDL010000001.1"/>
</dbReference>
<comment type="similarity">
    <text evidence="6">Belongs to the dTDP-4-dehydrorhamnose 3,5-epimerase family.</text>
</comment>
<dbReference type="Gene3D" id="2.60.120.10">
    <property type="entry name" value="Jelly Rolls"/>
    <property type="match status" value="1"/>
</dbReference>
<comment type="caution">
    <text evidence="7">The sequence shown here is derived from an EMBL/GenBank/DDBJ whole genome shotgun (WGS) entry which is preliminary data.</text>
</comment>
<comment type="subunit">
    <text evidence="6">Homodimer.</text>
</comment>
<sequence length="180" mass="20185">MRFIPTALDGVVIVEPEPAHDSRGFFARTFCVREFGAQGLETAFVQHSLSHSAARGTLRGMHFQRGPYAEVKVVTCTKGAVRDVLIDLRPRSPTYRRWEGYDLTAANRRSLYVPKGFAHGFQTLEPDTEVSYLISEFHAPAAATGVRHDDPAFGIAWPLPITEISEKDRNWRDFAEAVHT</sequence>
<dbReference type="SUPFAM" id="SSF51182">
    <property type="entry name" value="RmlC-like cupins"/>
    <property type="match status" value="1"/>
</dbReference>
<dbReference type="CDD" id="cd00438">
    <property type="entry name" value="cupin_RmlC"/>
    <property type="match status" value="1"/>
</dbReference>
<comment type="pathway">
    <text evidence="6">Carbohydrate biosynthesis; dTDP-L-rhamnose biosynthesis.</text>
</comment>
<evidence type="ECO:0000256" key="2">
    <source>
        <dbReference type="ARBA" id="ARBA00001997"/>
    </source>
</evidence>
<evidence type="ECO:0000256" key="1">
    <source>
        <dbReference type="ARBA" id="ARBA00001298"/>
    </source>
</evidence>
<dbReference type="Pfam" id="PF00908">
    <property type="entry name" value="dTDP_sugar_isom"/>
    <property type="match status" value="1"/>
</dbReference>
<evidence type="ECO:0000256" key="4">
    <source>
        <dbReference type="ARBA" id="ARBA00019595"/>
    </source>
</evidence>
<dbReference type="AlphaFoldDB" id="A0A9X9X5S9"/>